<reference evidence="9" key="1">
    <citation type="submission" date="2022-06" db="EMBL/GenBank/DDBJ databases">
        <authorList>
            <person name="Berger JAMES D."/>
            <person name="Berger JAMES D."/>
        </authorList>
    </citation>
    <scope>NUCLEOTIDE SEQUENCE [LARGE SCALE GENOMIC DNA]</scope>
</reference>
<accession>A0AA85JMP8</accession>
<reference evidence="10" key="2">
    <citation type="submission" date="2023-11" db="UniProtKB">
        <authorList>
            <consortium name="WormBaseParasite"/>
        </authorList>
    </citation>
    <scope>IDENTIFICATION</scope>
</reference>
<dbReference type="Proteomes" id="UP000050795">
    <property type="component" value="Unassembled WGS sequence"/>
</dbReference>
<name>A0AA85JMP8_TRIRE</name>
<evidence type="ECO:0000313" key="9">
    <source>
        <dbReference type="Proteomes" id="UP000050795"/>
    </source>
</evidence>
<dbReference type="GO" id="GO:0005254">
    <property type="term" value="F:chloride channel activity"/>
    <property type="evidence" value="ECO:0007669"/>
    <property type="project" value="TreeGrafter"/>
</dbReference>
<evidence type="ECO:0000256" key="7">
    <source>
        <dbReference type="SAM" id="MobiDB-lite"/>
    </source>
</evidence>
<evidence type="ECO:0000256" key="2">
    <source>
        <dbReference type="ARBA" id="ARBA00005944"/>
    </source>
</evidence>
<evidence type="ECO:0000256" key="5">
    <source>
        <dbReference type="ARBA" id="ARBA00022989"/>
    </source>
</evidence>
<evidence type="ECO:0000256" key="8">
    <source>
        <dbReference type="SAM" id="Phobius"/>
    </source>
</evidence>
<keyword evidence="5 8" id="KW-1133">Transmembrane helix</keyword>
<feature type="compositionally biased region" description="Basic residues" evidence="7">
    <location>
        <begin position="306"/>
        <end position="315"/>
    </location>
</feature>
<feature type="transmembrane region" description="Helical" evidence="8">
    <location>
        <begin position="128"/>
        <end position="148"/>
    </location>
</feature>
<protein>
    <recommendedName>
        <fullName evidence="3">Chloride channel CLIC-like protein 1</fullName>
    </recommendedName>
</protein>
<proteinExistence type="inferred from homology"/>
<feature type="compositionally biased region" description="Polar residues" evidence="7">
    <location>
        <begin position="316"/>
        <end position="325"/>
    </location>
</feature>
<dbReference type="PANTHER" id="PTHR34093">
    <property type="entry name" value="CHLORIDE CHANNEL CLIC-LIKE PROTEIN 1"/>
    <property type="match status" value="1"/>
</dbReference>
<keyword evidence="6 8" id="KW-0472">Membrane</keyword>
<evidence type="ECO:0000256" key="1">
    <source>
        <dbReference type="ARBA" id="ARBA00004141"/>
    </source>
</evidence>
<comment type="similarity">
    <text evidence="2">Belongs to the chloride channel MCLC family.</text>
</comment>
<dbReference type="AlphaFoldDB" id="A0AA85JMP8"/>
<keyword evidence="9" id="KW-1185">Reference proteome</keyword>
<evidence type="ECO:0000313" key="10">
    <source>
        <dbReference type="WBParaSite" id="TREG1_45690.1"/>
    </source>
</evidence>
<dbReference type="InterPro" id="IPR009231">
    <property type="entry name" value="Chloride_chnl_CLIC-like"/>
</dbReference>
<dbReference type="GO" id="GO:0005783">
    <property type="term" value="C:endoplasmic reticulum"/>
    <property type="evidence" value="ECO:0007669"/>
    <property type="project" value="TreeGrafter"/>
</dbReference>
<evidence type="ECO:0000256" key="6">
    <source>
        <dbReference type="ARBA" id="ARBA00023136"/>
    </source>
</evidence>
<feature type="transmembrane region" description="Helical" evidence="8">
    <location>
        <begin position="271"/>
        <end position="293"/>
    </location>
</feature>
<keyword evidence="4 8" id="KW-0812">Transmembrane</keyword>
<evidence type="ECO:0000256" key="3">
    <source>
        <dbReference type="ARBA" id="ARBA00015571"/>
    </source>
</evidence>
<comment type="subcellular location">
    <subcellularLocation>
        <location evidence="1">Membrane</location>
        <topology evidence="1">Multi-pass membrane protein</topology>
    </subcellularLocation>
</comment>
<dbReference type="PANTHER" id="PTHR34093:SF1">
    <property type="entry name" value="CHLORIDE CHANNEL CLIC-LIKE PROTEIN 1"/>
    <property type="match status" value="1"/>
</dbReference>
<organism evidence="9 10">
    <name type="scientific">Trichobilharzia regenti</name>
    <name type="common">Nasal bird schistosome</name>
    <dbReference type="NCBI Taxonomy" id="157069"/>
    <lineage>
        <taxon>Eukaryota</taxon>
        <taxon>Metazoa</taxon>
        <taxon>Spiralia</taxon>
        <taxon>Lophotrochozoa</taxon>
        <taxon>Platyhelminthes</taxon>
        <taxon>Trematoda</taxon>
        <taxon>Digenea</taxon>
        <taxon>Strigeidida</taxon>
        <taxon>Schistosomatoidea</taxon>
        <taxon>Schistosomatidae</taxon>
        <taxon>Trichobilharzia</taxon>
    </lineage>
</organism>
<feature type="region of interest" description="Disordered" evidence="7">
    <location>
        <begin position="304"/>
        <end position="325"/>
    </location>
</feature>
<dbReference type="GO" id="GO:0016020">
    <property type="term" value="C:membrane"/>
    <property type="evidence" value="ECO:0007669"/>
    <property type="project" value="UniProtKB-SubCell"/>
</dbReference>
<sequence>MFGASSADQEMGEFHSWNDSSSLVSGDKSNVAINHHRELHRILVRTLWRNIYPGNKPDALSKTPVKVHLEFVLQEQDIHTLSKYCDSNNDSANLISPDLINDIFSGIIRPVTLSDEPKLFHWLNDKPLFWISMLASFTLAIWLSILIYHSRHRLLMLVLSLLLVLIISQSMYKKYNTRLAQKMSVLSRYNGPPVDCKPPDQQPWSRFFTQYFTSRPKTDECLQYYEEVLSEPFFTTSIYEVCLELIYQPIISLCGSLGTAFGEFYNNVSAYIPWWLSPIILGYFIFLAFLFVVRAPKSLSNEQPLRSRRAKHKIKSSTVPPLTSS</sequence>
<dbReference type="WBParaSite" id="TREG1_45690.1">
    <property type="protein sequence ID" value="TREG1_45690.1"/>
    <property type="gene ID" value="TREG1_45690"/>
</dbReference>
<feature type="transmembrane region" description="Helical" evidence="8">
    <location>
        <begin position="154"/>
        <end position="172"/>
    </location>
</feature>
<evidence type="ECO:0000256" key="4">
    <source>
        <dbReference type="ARBA" id="ARBA00022692"/>
    </source>
</evidence>